<keyword evidence="2" id="KW-0472">Membrane</keyword>
<dbReference type="AlphaFoldDB" id="A0A1H1T635"/>
<name>A0A1H1T635_9CORY</name>
<evidence type="ECO:0000256" key="1">
    <source>
        <dbReference type="SAM" id="MobiDB-lite"/>
    </source>
</evidence>
<keyword evidence="2" id="KW-0812">Transmembrane</keyword>
<feature type="region of interest" description="Disordered" evidence="1">
    <location>
        <begin position="1"/>
        <end position="22"/>
    </location>
</feature>
<dbReference type="eggNOG" id="ENOG5031IPG">
    <property type="taxonomic scope" value="Bacteria"/>
</dbReference>
<gene>
    <name evidence="3" type="ORF">SAMN04488539_1908</name>
</gene>
<keyword evidence="2" id="KW-1133">Transmembrane helix</keyword>
<organism evidence="3 4">
    <name type="scientific">Corynebacterium timonense</name>
    <dbReference type="NCBI Taxonomy" id="441500"/>
    <lineage>
        <taxon>Bacteria</taxon>
        <taxon>Bacillati</taxon>
        <taxon>Actinomycetota</taxon>
        <taxon>Actinomycetes</taxon>
        <taxon>Mycobacteriales</taxon>
        <taxon>Corynebacteriaceae</taxon>
        <taxon>Corynebacterium</taxon>
    </lineage>
</organism>
<reference evidence="3 4" key="1">
    <citation type="submission" date="2016-10" db="EMBL/GenBank/DDBJ databases">
        <authorList>
            <person name="de Groot N.N."/>
        </authorList>
    </citation>
    <scope>NUCLEOTIDE SEQUENCE [LARGE SCALE GENOMIC DNA]</scope>
    <source>
        <strain evidence="3 4">DSM 45434</strain>
    </source>
</reference>
<evidence type="ECO:0000313" key="4">
    <source>
        <dbReference type="Proteomes" id="UP000182237"/>
    </source>
</evidence>
<proteinExistence type="predicted"/>
<dbReference type="RefSeq" id="WP_019193854.1">
    <property type="nucleotide sequence ID" value="NZ_LT629765.1"/>
</dbReference>
<dbReference type="Proteomes" id="UP000182237">
    <property type="component" value="Chromosome I"/>
</dbReference>
<dbReference type="OrthoDB" id="4427569at2"/>
<feature type="transmembrane region" description="Helical" evidence="2">
    <location>
        <begin position="154"/>
        <end position="175"/>
    </location>
</feature>
<dbReference type="EMBL" id="LT629765">
    <property type="protein sequence ID" value="SDS55648.1"/>
    <property type="molecule type" value="Genomic_DNA"/>
</dbReference>
<evidence type="ECO:0000256" key="2">
    <source>
        <dbReference type="SAM" id="Phobius"/>
    </source>
</evidence>
<feature type="transmembrane region" description="Helical" evidence="2">
    <location>
        <begin position="90"/>
        <end position="112"/>
    </location>
</feature>
<protein>
    <recommendedName>
        <fullName evidence="5">Transmembrane protein</fullName>
    </recommendedName>
</protein>
<accession>A0A1H1T635</accession>
<keyword evidence="4" id="KW-1185">Reference proteome</keyword>
<evidence type="ECO:0000313" key="3">
    <source>
        <dbReference type="EMBL" id="SDS55648.1"/>
    </source>
</evidence>
<evidence type="ECO:0008006" key="5">
    <source>
        <dbReference type="Google" id="ProtNLM"/>
    </source>
</evidence>
<feature type="transmembrane region" description="Helical" evidence="2">
    <location>
        <begin position="124"/>
        <end position="142"/>
    </location>
</feature>
<sequence>MVNAPESPSHVSAEAVSGGGAGSKKLPEPVRYLLGCLGVMLGGELVHQILSVIAIVVDPSRLRESARQAARSSNEALTEELLNATVYSSVALMAVFQLIVLILLAVAARAVATRATWAPSALRLLQFFGVFFAIRAVFLFFVSPDSTTVPIALYAVDGIVQIVIGTAGACAVAYAMQGKVHEYVRAQTPGGGPTNEKKK</sequence>
<dbReference type="STRING" id="1203190.GCA_000312345_01014"/>